<sequence>MNDWMLMPPASEREITIVEEKMKLRLPNSYKDLLRDNNGLSVNGRILIYGTQDIMERNETWDIQVFAQGYIAIGDDGGGRVFLMHQGDNETRVLIVPGGDKVHEHAHLLTSDFTQWVQSGFLINLDETEDDVNWSKNCEVVLIDTIDGGLKDLLKIKRYFRLDIAAADLLKGSKNLPFIIVKGFPYGLANKLVGKLENIKIELRVMK</sequence>
<comment type="caution">
    <text evidence="2">The sequence shown here is derived from an EMBL/GenBank/DDBJ whole genome shotgun (WGS) entry which is preliminary data.</text>
</comment>
<name>A0A3S2WZ96_9BACI</name>
<dbReference type="RefSeq" id="WP_127742021.1">
    <property type="nucleotide sequence ID" value="NZ_RZTZ01000018.1"/>
</dbReference>
<evidence type="ECO:0000313" key="2">
    <source>
        <dbReference type="EMBL" id="RVT57214.1"/>
    </source>
</evidence>
<reference evidence="2 3" key="1">
    <citation type="submission" date="2019-01" db="EMBL/GenBank/DDBJ databases">
        <title>Bacillus sp. M5HDSG1-1, whole genome shotgun sequence.</title>
        <authorList>
            <person name="Tuo L."/>
        </authorList>
    </citation>
    <scope>NUCLEOTIDE SEQUENCE [LARGE SCALE GENOMIC DNA]</scope>
    <source>
        <strain evidence="2 3">M5HDSG1-1</strain>
    </source>
</reference>
<dbReference type="InterPro" id="IPR018958">
    <property type="entry name" value="Knr4/Smi1-like_dom"/>
</dbReference>
<dbReference type="AlphaFoldDB" id="A0A3S2WZ96"/>
<keyword evidence="3" id="KW-1185">Reference proteome</keyword>
<dbReference type="EMBL" id="RZTZ01000018">
    <property type="protein sequence ID" value="RVT57214.1"/>
    <property type="molecule type" value="Genomic_DNA"/>
</dbReference>
<evidence type="ECO:0000259" key="1">
    <source>
        <dbReference type="SMART" id="SM00860"/>
    </source>
</evidence>
<evidence type="ECO:0000313" key="3">
    <source>
        <dbReference type="Proteomes" id="UP000288024"/>
    </source>
</evidence>
<gene>
    <name evidence="2" type="ORF">EM808_25070</name>
</gene>
<protein>
    <submittedName>
        <fullName evidence="2">SMI1/KNR4 family protein</fullName>
    </submittedName>
</protein>
<accession>A0A3S2WZ96</accession>
<dbReference type="SMART" id="SM00860">
    <property type="entry name" value="SMI1_KNR4"/>
    <property type="match status" value="1"/>
</dbReference>
<proteinExistence type="predicted"/>
<dbReference type="Proteomes" id="UP000288024">
    <property type="component" value="Unassembled WGS sequence"/>
</dbReference>
<dbReference type="InterPro" id="IPR037883">
    <property type="entry name" value="Knr4/Smi1-like_sf"/>
</dbReference>
<organism evidence="2 3">
    <name type="scientific">Niallia taxi</name>
    <dbReference type="NCBI Taxonomy" id="2499688"/>
    <lineage>
        <taxon>Bacteria</taxon>
        <taxon>Bacillati</taxon>
        <taxon>Bacillota</taxon>
        <taxon>Bacilli</taxon>
        <taxon>Bacillales</taxon>
        <taxon>Bacillaceae</taxon>
        <taxon>Niallia</taxon>
    </lineage>
</organism>
<dbReference type="Gene3D" id="3.40.1580.10">
    <property type="entry name" value="SMI1/KNR4-like"/>
    <property type="match status" value="1"/>
</dbReference>
<dbReference type="Pfam" id="PF09346">
    <property type="entry name" value="SMI1_KNR4"/>
    <property type="match status" value="1"/>
</dbReference>
<feature type="domain" description="Knr4/Smi1-like" evidence="1">
    <location>
        <begin position="9"/>
        <end position="119"/>
    </location>
</feature>
<dbReference type="SUPFAM" id="SSF160631">
    <property type="entry name" value="SMI1/KNR4-like"/>
    <property type="match status" value="1"/>
</dbReference>